<dbReference type="AlphaFoldDB" id="A0AAD6Y4V7"/>
<keyword evidence="3" id="KW-1185">Reference proteome</keyword>
<gene>
    <name evidence="2" type="ORF">GGX14DRAFT_404833</name>
</gene>
<evidence type="ECO:0000313" key="2">
    <source>
        <dbReference type="EMBL" id="KAJ7194205.1"/>
    </source>
</evidence>
<evidence type="ECO:0000256" key="1">
    <source>
        <dbReference type="SAM" id="MobiDB-lite"/>
    </source>
</evidence>
<dbReference type="Proteomes" id="UP001219525">
    <property type="component" value="Unassembled WGS sequence"/>
</dbReference>
<organism evidence="2 3">
    <name type="scientific">Mycena pura</name>
    <dbReference type="NCBI Taxonomy" id="153505"/>
    <lineage>
        <taxon>Eukaryota</taxon>
        <taxon>Fungi</taxon>
        <taxon>Dikarya</taxon>
        <taxon>Basidiomycota</taxon>
        <taxon>Agaricomycotina</taxon>
        <taxon>Agaricomycetes</taxon>
        <taxon>Agaricomycetidae</taxon>
        <taxon>Agaricales</taxon>
        <taxon>Marasmiineae</taxon>
        <taxon>Mycenaceae</taxon>
        <taxon>Mycena</taxon>
    </lineage>
</organism>
<proteinExistence type="predicted"/>
<feature type="region of interest" description="Disordered" evidence="1">
    <location>
        <begin position="148"/>
        <end position="193"/>
    </location>
</feature>
<protein>
    <submittedName>
        <fullName evidence="2">Uncharacterized protein</fullName>
    </submittedName>
</protein>
<dbReference type="EMBL" id="JARJCW010000100">
    <property type="protein sequence ID" value="KAJ7194205.1"/>
    <property type="molecule type" value="Genomic_DNA"/>
</dbReference>
<evidence type="ECO:0000313" key="3">
    <source>
        <dbReference type="Proteomes" id="UP001219525"/>
    </source>
</evidence>
<accession>A0AAD6Y4V7</accession>
<reference evidence="2" key="1">
    <citation type="submission" date="2023-03" db="EMBL/GenBank/DDBJ databases">
        <title>Massive genome expansion in bonnet fungi (Mycena s.s.) driven by repeated elements and novel gene families across ecological guilds.</title>
        <authorList>
            <consortium name="Lawrence Berkeley National Laboratory"/>
            <person name="Harder C.B."/>
            <person name="Miyauchi S."/>
            <person name="Viragh M."/>
            <person name="Kuo A."/>
            <person name="Thoen E."/>
            <person name="Andreopoulos B."/>
            <person name="Lu D."/>
            <person name="Skrede I."/>
            <person name="Drula E."/>
            <person name="Henrissat B."/>
            <person name="Morin E."/>
            <person name="Kohler A."/>
            <person name="Barry K."/>
            <person name="LaButti K."/>
            <person name="Morin E."/>
            <person name="Salamov A."/>
            <person name="Lipzen A."/>
            <person name="Mereny Z."/>
            <person name="Hegedus B."/>
            <person name="Baldrian P."/>
            <person name="Stursova M."/>
            <person name="Weitz H."/>
            <person name="Taylor A."/>
            <person name="Grigoriev I.V."/>
            <person name="Nagy L.G."/>
            <person name="Martin F."/>
            <person name="Kauserud H."/>
        </authorList>
    </citation>
    <scope>NUCLEOTIDE SEQUENCE</scope>
    <source>
        <strain evidence="2">9144</strain>
    </source>
</reference>
<name>A0AAD6Y4V7_9AGAR</name>
<comment type="caution">
    <text evidence="2">The sequence shown here is derived from an EMBL/GenBank/DDBJ whole genome shotgun (WGS) entry which is preliminary data.</text>
</comment>
<sequence length="325" mass="35170">MTVQGRIGAGDRKMSQCTHWAVAGDNGDVDWQWKAMAAALPPPAPPRACSREPAWAQFRRLALAPPCDAPRHRVLVIDTRRRRRRVRPLLCTAHGGQSFEHARPWAAALHHPPTLMGACAGGSGRMATTWARTSPQTLKAIYASDTRPERRAKGEGYTQKARGACKGQGQRAEGAREADSTASVQTAGEGPARTCCPRALKTGLGGNTHFRHAVLDLFDVEGPMHSYKRAFKAATKSAMNRAAPAQVQRPSTQASPVSPIPKEGYNGPRALQDTQLPIGMLAVPVGPGRQDGRRCPYLLQGGRTTLRLQNEFGNYKSIRSLAAHL</sequence>